<dbReference type="AlphaFoldDB" id="A0A2A2ZNI3"/>
<dbReference type="Proteomes" id="UP000217768">
    <property type="component" value="Unassembled WGS sequence"/>
</dbReference>
<proteinExistence type="predicted"/>
<protein>
    <submittedName>
        <fullName evidence="3">IS110 family transposase</fullName>
    </submittedName>
</protein>
<evidence type="ECO:0000313" key="3">
    <source>
        <dbReference type="EMBL" id="PBA27988.1"/>
    </source>
</evidence>
<reference evidence="3 4" key="1">
    <citation type="submission" date="2017-08" db="EMBL/GenBank/DDBJ databases">
        <title>Phylogenetic analysis of Mycobacterium avium complex whole genomes.</title>
        <authorList>
            <person name="Caverly L.J."/>
            <person name="Spilker T."/>
            <person name="Lipuma J."/>
        </authorList>
    </citation>
    <scope>NUCLEOTIDE SEQUENCE [LARGE SCALE GENOMIC DNA]</scope>
    <source>
        <strain evidence="3 4">FLAC0165</strain>
    </source>
</reference>
<dbReference type="InterPro" id="IPR003346">
    <property type="entry name" value="Transposase_20"/>
</dbReference>
<gene>
    <name evidence="3" type="ORF">CKJ66_04715</name>
</gene>
<evidence type="ECO:0000259" key="1">
    <source>
        <dbReference type="Pfam" id="PF01548"/>
    </source>
</evidence>
<dbReference type="PANTHER" id="PTHR33055:SF16">
    <property type="entry name" value="TRANSPOSASE FOR INSERTION SEQUENCE ELEMENT IS1547"/>
    <property type="match status" value="1"/>
</dbReference>
<evidence type="ECO:0000259" key="2">
    <source>
        <dbReference type="Pfam" id="PF02371"/>
    </source>
</evidence>
<evidence type="ECO:0000313" key="4">
    <source>
        <dbReference type="Proteomes" id="UP000217768"/>
    </source>
</evidence>
<accession>A0A2A2ZNI3</accession>
<dbReference type="GO" id="GO:0004803">
    <property type="term" value="F:transposase activity"/>
    <property type="evidence" value="ECO:0007669"/>
    <property type="project" value="InterPro"/>
</dbReference>
<sequence>MSGLGITQAAPSVVVGVDAHKRTHTLVAVNHLGQKLGELTVEATDPGHAKALRWAQTKFGPDPALWAIEDVRMVSGRLERFLVDAGLTVVRVPTQTMAKTRASARSPGKSDPIDAEAVARAALRYPELPRACHEPVSYEMKLLIDHRATLIKQRTAAINRLRWRVHRLDPEYDCGPNLKADVHRERLRGWLLETQSGVLAEIAASDVDELSRLTQLIRPLERDIEVRIAEVAPNLLAVQGCGSFTAARIVAETANVTRFRTEAQFAMHVGVAPLPFWSSNSPHVHGVRYGNRQLNAAIHVIALSQLRSGGIGRPYYDKHVDAGDSTRSALRRLKRRLARVVFNAMRKDYALRVAAETDTAVSVDAP</sequence>
<dbReference type="GO" id="GO:0006313">
    <property type="term" value="P:DNA transposition"/>
    <property type="evidence" value="ECO:0007669"/>
    <property type="project" value="InterPro"/>
</dbReference>
<dbReference type="EMBL" id="NSFD01000005">
    <property type="protein sequence ID" value="PBA27988.1"/>
    <property type="molecule type" value="Genomic_DNA"/>
</dbReference>
<dbReference type="Pfam" id="PF02371">
    <property type="entry name" value="Transposase_20"/>
    <property type="match status" value="1"/>
</dbReference>
<organism evidence="3 4">
    <name type="scientific">Mycobacterium avium</name>
    <dbReference type="NCBI Taxonomy" id="1764"/>
    <lineage>
        <taxon>Bacteria</taxon>
        <taxon>Bacillati</taxon>
        <taxon>Actinomycetota</taxon>
        <taxon>Actinomycetes</taxon>
        <taxon>Mycobacteriales</taxon>
        <taxon>Mycobacteriaceae</taxon>
        <taxon>Mycobacterium</taxon>
        <taxon>Mycobacterium avium complex (MAC)</taxon>
    </lineage>
</organism>
<comment type="caution">
    <text evidence="3">The sequence shown here is derived from an EMBL/GenBank/DDBJ whole genome shotgun (WGS) entry which is preliminary data.</text>
</comment>
<feature type="domain" description="Transposase IS110-like N-terminal" evidence="1">
    <location>
        <begin position="15"/>
        <end position="162"/>
    </location>
</feature>
<dbReference type="GO" id="GO:0003677">
    <property type="term" value="F:DNA binding"/>
    <property type="evidence" value="ECO:0007669"/>
    <property type="project" value="InterPro"/>
</dbReference>
<dbReference type="InterPro" id="IPR047650">
    <property type="entry name" value="Transpos_IS110"/>
</dbReference>
<dbReference type="Pfam" id="PF01548">
    <property type="entry name" value="DEDD_Tnp_IS110"/>
    <property type="match status" value="1"/>
</dbReference>
<dbReference type="InterPro" id="IPR002525">
    <property type="entry name" value="Transp_IS110-like_N"/>
</dbReference>
<dbReference type="RefSeq" id="WP_095795062.1">
    <property type="nucleotide sequence ID" value="NZ_NSFD01000005.1"/>
</dbReference>
<name>A0A2A2ZNI3_MYCAV</name>
<dbReference type="PANTHER" id="PTHR33055">
    <property type="entry name" value="TRANSPOSASE FOR INSERTION SEQUENCE ELEMENT IS1111A"/>
    <property type="match status" value="1"/>
</dbReference>
<dbReference type="NCBIfam" id="NF033542">
    <property type="entry name" value="transpos_IS110"/>
    <property type="match status" value="1"/>
</dbReference>
<feature type="domain" description="Transposase IS116/IS110/IS902 C-terminal" evidence="2">
    <location>
        <begin position="234"/>
        <end position="316"/>
    </location>
</feature>